<dbReference type="VEuPathDB" id="FungiDB:FUN_018601"/>
<comment type="caution">
    <text evidence="1">The sequence shown here is derived from an EMBL/GenBank/DDBJ whole genome shotgun (WGS) entry which is preliminary data.</text>
</comment>
<sequence length="172" mass="19662">MSTIDTIDIHDEVNRLSDIDDVERLTAKEVIDLFAYFVNNDKLPDVVKGLIKCKNDKYKLMFLRKMLTSEQPDAGQSFPTLDSLKGVMENIVDLKVSSLDFKMEQRTFVTGTEKGAFVKEKGIHTEFPLDLLRVAKGVEAEDENAVQQYFMSECKELERFANVQNRLTVVEC</sequence>
<dbReference type="EMBL" id="LLXI01000610">
    <property type="protein sequence ID" value="PKY48177.1"/>
    <property type="molecule type" value="Genomic_DNA"/>
</dbReference>
<dbReference type="AlphaFoldDB" id="A0A2I1GNL9"/>
<protein>
    <submittedName>
        <fullName evidence="1">Uncharacterized protein</fullName>
    </submittedName>
</protein>
<evidence type="ECO:0000313" key="1">
    <source>
        <dbReference type="EMBL" id="PKY48177.1"/>
    </source>
</evidence>
<dbReference type="Proteomes" id="UP000234323">
    <property type="component" value="Unassembled WGS sequence"/>
</dbReference>
<gene>
    <name evidence="1" type="ORF">RhiirA4_463679</name>
</gene>
<reference evidence="1 2" key="1">
    <citation type="submission" date="2015-10" db="EMBL/GenBank/DDBJ databases">
        <title>Genome analyses suggest a sexual origin of heterokaryosis in a supposedly ancient asexual fungus.</title>
        <authorList>
            <person name="Ropars J."/>
            <person name="Sedzielewska K."/>
            <person name="Noel J."/>
            <person name="Charron P."/>
            <person name="Farinelli L."/>
            <person name="Marton T."/>
            <person name="Kruger M."/>
            <person name="Pelin A."/>
            <person name="Brachmann A."/>
            <person name="Corradi N."/>
        </authorList>
    </citation>
    <scope>NUCLEOTIDE SEQUENCE [LARGE SCALE GENOMIC DNA]</scope>
    <source>
        <strain evidence="1 2">A4</strain>
    </source>
</reference>
<evidence type="ECO:0000313" key="2">
    <source>
        <dbReference type="Proteomes" id="UP000234323"/>
    </source>
</evidence>
<accession>A0A2I1GNL9</accession>
<name>A0A2I1GNL9_9GLOM</name>
<dbReference type="VEuPathDB" id="FungiDB:RhiirFUN_015042"/>
<keyword evidence="2" id="KW-1185">Reference proteome</keyword>
<proteinExistence type="predicted"/>
<organism evidence="1 2">
    <name type="scientific">Rhizophagus irregularis</name>
    <dbReference type="NCBI Taxonomy" id="588596"/>
    <lineage>
        <taxon>Eukaryota</taxon>
        <taxon>Fungi</taxon>
        <taxon>Fungi incertae sedis</taxon>
        <taxon>Mucoromycota</taxon>
        <taxon>Glomeromycotina</taxon>
        <taxon>Glomeromycetes</taxon>
        <taxon>Glomerales</taxon>
        <taxon>Glomeraceae</taxon>
        <taxon>Rhizophagus</taxon>
    </lineage>
</organism>